<dbReference type="GO" id="GO:0004722">
    <property type="term" value="F:protein serine/threonine phosphatase activity"/>
    <property type="evidence" value="ECO:0007669"/>
    <property type="project" value="UniProtKB-EC"/>
</dbReference>
<evidence type="ECO:0000256" key="5">
    <source>
        <dbReference type="ARBA" id="ARBA00022801"/>
    </source>
</evidence>
<feature type="compositionally biased region" description="Basic residues" evidence="11">
    <location>
        <begin position="178"/>
        <end position="187"/>
    </location>
</feature>
<evidence type="ECO:0000256" key="7">
    <source>
        <dbReference type="ARBA" id="ARBA00022912"/>
    </source>
</evidence>
<evidence type="ECO:0000256" key="8">
    <source>
        <dbReference type="ARBA" id="ARBA00023211"/>
    </source>
</evidence>
<dbReference type="CDD" id="cd00143">
    <property type="entry name" value="PP2Cc"/>
    <property type="match status" value="1"/>
</dbReference>
<feature type="region of interest" description="Disordered" evidence="11">
    <location>
        <begin position="685"/>
        <end position="768"/>
    </location>
</feature>
<comment type="caution">
    <text evidence="14">The sequence shown here is derived from an EMBL/GenBank/DDBJ whole genome shotgun (WGS) entry which is preliminary data.</text>
</comment>
<feature type="compositionally biased region" description="Low complexity" evidence="11">
    <location>
        <begin position="453"/>
        <end position="462"/>
    </location>
</feature>
<evidence type="ECO:0000259" key="13">
    <source>
        <dbReference type="PROSITE" id="PS51746"/>
    </source>
</evidence>
<feature type="compositionally biased region" description="Polar residues" evidence="11">
    <location>
        <begin position="701"/>
        <end position="723"/>
    </location>
</feature>
<feature type="compositionally biased region" description="Basic residues" evidence="11">
    <location>
        <begin position="557"/>
        <end position="582"/>
    </location>
</feature>
<feature type="compositionally biased region" description="Basic and acidic residues" evidence="11">
    <location>
        <begin position="424"/>
        <end position="449"/>
    </location>
</feature>
<feature type="compositionally biased region" description="Basic and acidic residues" evidence="11">
    <location>
        <begin position="464"/>
        <end position="493"/>
    </location>
</feature>
<feature type="compositionally biased region" description="Low complexity" evidence="11">
    <location>
        <begin position="497"/>
        <end position="506"/>
    </location>
</feature>
<feature type="compositionally biased region" description="Basic residues" evidence="11">
    <location>
        <begin position="305"/>
        <end position="319"/>
    </location>
</feature>
<comment type="catalytic activity">
    <reaction evidence="9">
        <text>O-phospho-L-seryl-[protein] + H2O = L-seryl-[protein] + phosphate</text>
        <dbReference type="Rhea" id="RHEA:20629"/>
        <dbReference type="Rhea" id="RHEA-COMP:9863"/>
        <dbReference type="Rhea" id="RHEA-COMP:11604"/>
        <dbReference type="ChEBI" id="CHEBI:15377"/>
        <dbReference type="ChEBI" id="CHEBI:29999"/>
        <dbReference type="ChEBI" id="CHEBI:43474"/>
        <dbReference type="ChEBI" id="CHEBI:83421"/>
        <dbReference type="EC" id="3.1.3.16"/>
    </reaction>
</comment>
<feature type="compositionally biased region" description="Basic and acidic residues" evidence="11">
    <location>
        <begin position="250"/>
        <end position="261"/>
    </location>
</feature>
<feature type="domain" description="PPM-type phosphatase" evidence="13">
    <location>
        <begin position="822"/>
        <end position="1154"/>
    </location>
</feature>
<dbReference type="OrthoDB" id="432045at2759"/>
<dbReference type="EC" id="3.1.3.16" evidence="3"/>
<comment type="cofactor">
    <cofactor evidence="1">
        <name>Mn(2+)</name>
        <dbReference type="ChEBI" id="CHEBI:29035"/>
    </cofactor>
</comment>
<feature type="compositionally biased region" description="Basic residues" evidence="11">
    <location>
        <begin position="393"/>
        <end position="407"/>
    </location>
</feature>
<feature type="compositionally biased region" description="Basic and acidic residues" evidence="11">
    <location>
        <begin position="729"/>
        <end position="743"/>
    </location>
</feature>
<feature type="region of interest" description="Disordered" evidence="11">
    <location>
        <begin position="62"/>
        <end position="120"/>
    </location>
</feature>
<comment type="similarity">
    <text evidence="2">Belongs to the PP2C family.</text>
</comment>
<accession>A0A086JWN6</accession>
<feature type="compositionally biased region" description="Low complexity" evidence="11">
    <location>
        <begin position="541"/>
        <end position="550"/>
    </location>
</feature>
<evidence type="ECO:0000256" key="11">
    <source>
        <dbReference type="SAM" id="MobiDB-lite"/>
    </source>
</evidence>
<feature type="chain" id="PRO_5001808522" description="protein-serine/threonine phosphatase" evidence="12">
    <location>
        <begin position="30"/>
        <end position="1198"/>
    </location>
</feature>
<keyword evidence="6" id="KW-0460">Magnesium</keyword>
<evidence type="ECO:0000256" key="6">
    <source>
        <dbReference type="ARBA" id="ARBA00022842"/>
    </source>
</evidence>
<feature type="compositionally biased region" description="Basic and acidic residues" evidence="11">
    <location>
        <begin position="689"/>
        <end position="700"/>
    </location>
</feature>
<feature type="compositionally biased region" description="Low complexity" evidence="11">
    <location>
        <begin position="744"/>
        <end position="759"/>
    </location>
</feature>
<feature type="compositionally biased region" description="Basic residues" evidence="11">
    <location>
        <begin position="239"/>
        <end position="249"/>
    </location>
</feature>
<feature type="compositionally biased region" description="Basic and acidic residues" evidence="11">
    <location>
        <begin position="583"/>
        <end position="594"/>
    </location>
</feature>
<dbReference type="AlphaFoldDB" id="A0A086JWN6"/>
<dbReference type="VEuPathDB" id="ToxoDB:TGDOM2_244450"/>
<evidence type="ECO:0000313" key="14">
    <source>
        <dbReference type="EMBL" id="KFG36554.1"/>
    </source>
</evidence>
<keyword evidence="4" id="KW-0479">Metal-binding</keyword>
<dbReference type="Gene3D" id="3.60.40.10">
    <property type="entry name" value="PPM-type phosphatase domain"/>
    <property type="match status" value="1"/>
</dbReference>
<feature type="compositionally biased region" description="Basic and acidic residues" evidence="11">
    <location>
        <begin position="376"/>
        <end position="392"/>
    </location>
</feature>
<dbReference type="SMR" id="A0A086JWN6"/>
<evidence type="ECO:0000256" key="10">
    <source>
        <dbReference type="ARBA" id="ARBA00048336"/>
    </source>
</evidence>
<evidence type="ECO:0000256" key="4">
    <source>
        <dbReference type="ARBA" id="ARBA00022723"/>
    </source>
</evidence>
<dbReference type="Proteomes" id="UP000028837">
    <property type="component" value="Unassembled WGS sequence"/>
</dbReference>
<keyword evidence="7" id="KW-0904">Protein phosphatase</keyword>
<dbReference type="InterPro" id="IPR036457">
    <property type="entry name" value="PPM-type-like_dom_sf"/>
</dbReference>
<comment type="catalytic activity">
    <reaction evidence="10">
        <text>O-phospho-L-threonyl-[protein] + H2O = L-threonyl-[protein] + phosphate</text>
        <dbReference type="Rhea" id="RHEA:47004"/>
        <dbReference type="Rhea" id="RHEA-COMP:11060"/>
        <dbReference type="Rhea" id="RHEA-COMP:11605"/>
        <dbReference type="ChEBI" id="CHEBI:15377"/>
        <dbReference type="ChEBI" id="CHEBI:30013"/>
        <dbReference type="ChEBI" id="CHEBI:43474"/>
        <dbReference type="ChEBI" id="CHEBI:61977"/>
        <dbReference type="EC" id="3.1.3.16"/>
    </reaction>
</comment>
<feature type="compositionally biased region" description="Basic and acidic residues" evidence="11">
    <location>
        <begin position="288"/>
        <end position="304"/>
    </location>
</feature>
<dbReference type="SUPFAM" id="SSF81606">
    <property type="entry name" value="PP2C-like"/>
    <property type="match status" value="1"/>
</dbReference>
<evidence type="ECO:0000256" key="3">
    <source>
        <dbReference type="ARBA" id="ARBA00013081"/>
    </source>
</evidence>
<dbReference type="PANTHER" id="PTHR13832">
    <property type="entry name" value="PROTEIN PHOSPHATASE 2C"/>
    <property type="match status" value="1"/>
</dbReference>
<dbReference type="EMBL" id="AHZU02001080">
    <property type="protein sequence ID" value="KFG36554.1"/>
    <property type="molecule type" value="Genomic_DNA"/>
</dbReference>
<dbReference type="GO" id="GO:0046872">
    <property type="term" value="F:metal ion binding"/>
    <property type="evidence" value="ECO:0007669"/>
    <property type="project" value="UniProtKB-KW"/>
</dbReference>
<dbReference type="InterPro" id="IPR015655">
    <property type="entry name" value="PP2C"/>
</dbReference>
<dbReference type="PANTHER" id="PTHR13832:SF803">
    <property type="entry name" value="PROTEIN PHOSPHATASE 1G"/>
    <property type="match status" value="1"/>
</dbReference>
<sequence length="1198" mass="132141">MPTFCSTFPARLAIPRLLAVLLLLGLWHGRAPELPTVSAASERHGGAASTGLADEARAALTGAKSGDEVRAPAVEDVVRTPPSGHSSELELDKDNAANGRLPSGSVEEGETTSDGEANRDVGSYASTRFESQGTSSESLVSSAGSMARRLHPWYNLDDLKSYLPATFKEDAESDGSTRKSRRSRKRKSETEDNSAADESEPSKRKKRSLEKEDGATSNDKKSRHAKSRKSPSPDDKSVKSKSKSSRRKKRDGDKEDSAAKEKGKKSRRSKSEESSTSEDNSIASKAKTSKDKERDGDTKESAAKEKKKKSRRSRRKKHSTTKDKSIASKSKTSKDKERDGDTKESAAKEKKKKSRRSRRKKRSTTKGKSIASKSKTSKDKERDGDTKESAAKEKKKKSRRSRRKKRSTTKDKSIASKSKSSRHKERDGDKEDSGQEEKSKRSRRSRSEESSTSEDSSIASRSKSSKDKERDGDKEDSGQEEKSKRSRRSRSEESSTSEDSSIASRSKSSRHKERDGDKEDSGRKGKSKKSRRSRSEESSTSEDSSIVSRSRSSESGKKRKIRRERSFSKKKKSKKSRRSKRRRSEEASDSHRFSDSLINSPIFSLENVPRAEVSALDARDAIRLTVRQLIESPETRLEDVEALVRHAGPVIEQDEELVNAVLAKVVAETSAATARLHDASEVLEAAGEQPKEQEQGREDQLSTQQDAGAQGQETSDATAQIDNTQEAAAETHAETAAETHAETAAETQAETAAETQAETAAKEDSKLEGVVNMQEPETEMTFVMVPQPNSNDHRDDDSNESSISARDPQQKLIVHYSGGHVTSYAASMVGRRPTDEDALLVNFQLPNIPGNCLTALFDGHGGSEVSFFVAHNAPQFFEKLTNLEPQTIENAIKSLDSAVIKLPELRHAGTTGVFVFIERLHTPKKVLAVGREIHPLLDQVEENDEEEIRFQPLENLICEDEALLASRLNLPAKDCPAPPKNRVITIGEDNKLFQLTVANVGDSRAMLIHEDGTYTRLSRDHTPSAAGEQPRIEKAGGFVEYSDTFRVNGELSVSRAFGDREMKANPYLFADGQIITAIPEIRTFYAKPSDLLLLACDGLFEGENMTPGFIARYIHERRRTIKHDDDYEHLVSSLLDEAYIRGSEDNISAILTRVREPYSTHASQGFSIVNGAGMLLQSGRGSYALATEGDSATESVED</sequence>
<feature type="signal peptide" evidence="12">
    <location>
        <begin position="1"/>
        <end position="29"/>
    </location>
</feature>
<evidence type="ECO:0000256" key="9">
    <source>
        <dbReference type="ARBA" id="ARBA00047761"/>
    </source>
</evidence>
<feature type="region of interest" description="Disordered" evidence="11">
    <location>
        <begin position="785"/>
        <end position="808"/>
    </location>
</feature>
<feature type="compositionally biased region" description="Basic and acidic residues" evidence="11">
    <location>
        <begin position="512"/>
        <end position="523"/>
    </location>
</feature>
<evidence type="ECO:0000256" key="2">
    <source>
        <dbReference type="ARBA" id="ARBA00006702"/>
    </source>
</evidence>
<proteinExistence type="inferred from homology"/>
<evidence type="ECO:0000313" key="15">
    <source>
        <dbReference type="Proteomes" id="UP000028837"/>
    </source>
</evidence>
<dbReference type="SMART" id="SM00332">
    <property type="entry name" value="PP2Cc"/>
    <property type="match status" value="1"/>
</dbReference>
<feature type="region of interest" description="Disordered" evidence="11">
    <location>
        <begin position="169"/>
        <end position="601"/>
    </location>
</feature>
<protein>
    <recommendedName>
        <fullName evidence="3">protein-serine/threonine phosphatase</fullName>
        <ecNumber evidence="3">3.1.3.16</ecNumber>
    </recommendedName>
</protein>
<feature type="compositionally biased region" description="Basic residues" evidence="11">
    <location>
        <begin position="349"/>
        <end position="365"/>
    </location>
</feature>
<evidence type="ECO:0000256" key="12">
    <source>
        <dbReference type="SAM" id="SignalP"/>
    </source>
</evidence>
<keyword evidence="5 14" id="KW-0378">Hydrolase</keyword>
<keyword evidence="12" id="KW-0732">Signal</keyword>
<dbReference type="Pfam" id="PF00481">
    <property type="entry name" value="PP2C"/>
    <property type="match status" value="1"/>
</dbReference>
<dbReference type="PROSITE" id="PS51746">
    <property type="entry name" value="PPM_2"/>
    <property type="match status" value="1"/>
</dbReference>
<evidence type="ECO:0000256" key="1">
    <source>
        <dbReference type="ARBA" id="ARBA00001936"/>
    </source>
</evidence>
<feature type="compositionally biased region" description="Basic and acidic residues" evidence="11">
    <location>
        <begin position="209"/>
        <end position="220"/>
    </location>
</feature>
<dbReference type="InterPro" id="IPR001932">
    <property type="entry name" value="PPM-type_phosphatase-like_dom"/>
</dbReference>
<gene>
    <name evidence="14" type="ORF">TGDOM2_244450</name>
</gene>
<keyword evidence="8" id="KW-0464">Manganese</keyword>
<reference evidence="14 15" key="1">
    <citation type="submission" date="2014-02" db="EMBL/GenBank/DDBJ databases">
        <authorList>
            <person name="Sibley D."/>
            <person name="Venepally P."/>
            <person name="Karamycheva S."/>
            <person name="Hadjithomas M."/>
            <person name="Khan A."/>
            <person name="Brunk B."/>
            <person name="Roos D."/>
            <person name="Caler E."/>
            <person name="Lorenzi H."/>
        </authorList>
    </citation>
    <scope>NUCLEOTIDE SEQUENCE [LARGE SCALE GENOMIC DNA]</scope>
    <source>
        <strain evidence="14 15">GAB2-2007-GAL-DOM2</strain>
    </source>
</reference>
<organism evidence="14 15">
    <name type="scientific">Toxoplasma gondii GAB2-2007-GAL-DOM2</name>
    <dbReference type="NCBI Taxonomy" id="1130820"/>
    <lineage>
        <taxon>Eukaryota</taxon>
        <taxon>Sar</taxon>
        <taxon>Alveolata</taxon>
        <taxon>Apicomplexa</taxon>
        <taxon>Conoidasida</taxon>
        <taxon>Coccidia</taxon>
        <taxon>Eucoccidiorida</taxon>
        <taxon>Eimeriorina</taxon>
        <taxon>Sarcocystidae</taxon>
        <taxon>Toxoplasma</taxon>
    </lineage>
</organism>
<name>A0A086JWN6_TOXGO</name>
<feature type="compositionally biased region" description="Basic and acidic residues" evidence="11">
    <location>
        <begin position="320"/>
        <end position="348"/>
    </location>
</feature>